<evidence type="ECO:0000313" key="1">
    <source>
        <dbReference type="EMBL" id="TQD40712.1"/>
    </source>
</evidence>
<dbReference type="Pfam" id="PF13489">
    <property type="entry name" value="Methyltransf_23"/>
    <property type="match status" value="1"/>
</dbReference>
<dbReference type="EMBL" id="VIAR01000001">
    <property type="protein sequence ID" value="TQD40712.1"/>
    <property type="molecule type" value="Genomic_DNA"/>
</dbReference>
<accession>A0A508A4B6</accession>
<keyword evidence="1" id="KW-0489">Methyltransferase</keyword>
<name>A0A508A4B6_9FLAO</name>
<protein>
    <submittedName>
        <fullName evidence="1">Class I SAM-dependent methyltransferase</fullName>
    </submittedName>
</protein>
<gene>
    <name evidence="1" type="ORF">FKR84_01660</name>
</gene>
<dbReference type="SUPFAM" id="SSF53335">
    <property type="entry name" value="S-adenosyl-L-methionine-dependent methyltransferases"/>
    <property type="match status" value="1"/>
</dbReference>
<dbReference type="OrthoDB" id="9816564at2"/>
<dbReference type="Gene3D" id="3.40.50.150">
    <property type="entry name" value="Vaccinia Virus protein VP39"/>
    <property type="match status" value="1"/>
</dbReference>
<keyword evidence="1" id="KW-0808">Transferase</keyword>
<evidence type="ECO:0000313" key="2">
    <source>
        <dbReference type="Proteomes" id="UP000317169"/>
    </source>
</evidence>
<dbReference type="Proteomes" id="UP000317169">
    <property type="component" value="Unassembled WGS sequence"/>
</dbReference>
<proteinExistence type="predicted"/>
<keyword evidence="2" id="KW-1185">Reference proteome</keyword>
<reference evidence="1 2" key="1">
    <citation type="submission" date="2019-06" db="EMBL/GenBank/DDBJ databases">
        <title>Flavibacter putida gen. nov., sp. nov., a novel marine bacterium of the family Flavobacteriaceae isolated from coastal seawater.</title>
        <authorList>
            <person name="Feng X."/>
        </authorList>
    </citation>
    <scope>NUCLEOTIDE SEQUENCE [LARGE SCALE GENOMIC DNA]</scope>
    <source>
        <strain evidence="1 2">PLHSN227</strain>
    </source>
</reference>
<organism evidence="1 2">
    <name type="scientific">Haloflavibacter putidus</name>
    <dbReference type="NCBI Taxonomy" id="2576776"/>
    <lineage>
        <taxon>Bacteria</taxon>
        <taxon>Pseudomonadati</taxon>
        <taxon>Bacteroidota</taxon>
        <taxon>Flavobacteriia</taxon>
        <taxon>Flavobacteriales</taxon>
        <taxon>Flavobacteriaceae</taxon>
        <taxon>Haloflavibacter</taxon>
    </lineage>
</organism>
<dbReference type="InterPro" id="IPR029063">
    <property type="entry name" value="SAM-dependent_MTases_sf"/>
</dbReference>
<dbReference type="CDD" id="cd02440">
    <property type="entry name" value="AdoMet_MTases"/>
    <property type="match status" value="1"/>
</dbReference>
<sequence length="210" mass="25055">MQVCPLCFSKASKFFTTSKRTFYQCLYCKGIFVPPVYFLSSQEEKERYQTHENDVNNVGYQKFVEPLVQQILKYTQPTDKGLDYGCGTGPVAAKLLRENGYDIQLYDPFFKDDKGILEKKYDFIFSCEVIEHFHKPQQEFTFLSDLLKPNGKLFCRTAIYSEKIDFENWYYKNDLTHVFFYHKKSFAYIRQKFDYKNLEIINDSIVYLEK</sequence>
<dbReference type="GO" id="GO:0008168">
    <property type="term" value="F:methyltransferase activity"/>
    <property type="evidence" value="ECO:0007669"/>
    <property type="project" value="UniProtKB-KW"/>
</dbReference>
<dbReference type="GO" id="GO:0032259">
    <property type="term" value="P:methylation"/>
    <property type="evidence" value="ECO:0007669"/>
    <property type="project" value="UniProtKB-KW"/>
</dbReference>
<dbReference type="AlphaFoldDB" id="A0A508A4B6"/>
<comment type="caution">
    <text evidence="1">The sequence shown here is derived from an EMBL/GenBank/DDBJ whole genome shotgun (WGS) entry which is preliminary data.</text>
</comment>